<dbReference type="AlphaFoldDB" id="A0AAD5WNM6"/>
<evidence type="ECO:0000313" key="7">
    <source>
        <dbReference type="Proteomes" id="UP001201980"/>
    </source>
</evidence>
<reference evidence="6" key="1">
    <citation type="submission" date="2022-07" db="EMBL/GenBank/DDBJ databases">
        <title>Draft genome sequence of Zalerion maritima ATCC 34329, a (micro)plastics degrading marine fungus.</title>
        <authorList>
            <person name="Paco A."/>
            <person name="Goncalves M.F.M."/>
            <person name="Rocha-Santos T.A.P."/>
            <person name="Alves A."/>
        </authorList>
    </citation>
    <scope>NUCLEOTIDE SEQUENCE</scope>
    <source>
        <strain evidence="6">ATCC 34329</strain>
    </source>
</reference>
<evidence type="ECO:0000256" key="1">
    <source>
        <dbReference type="ARBA" id="ARBA00004141"/>
    </source>
</evidence>
<comment type="caution">
    <text evidence="6">The sequence shown here is derived from an EMBL/GenBank/DDBJ whole genome shotgun (WGS) entry which is preliminary data.</text>
</comment>
<keyword evidence="4" id="KW-0472">Membrane</keyword>
<keyword evidence="2" id="KW-0812">Transmembrane</keyword>
<keyword evidence="7" id="KW-1185">Reference proteome</keyword>
<dbReference type="PANTHER" id="PTHR23501:SF43">
    <property type="entry name" value="MULTIDRUG TRANSPORTER, PUTATIVE (AFU_ORTHOLOGUE AFUA_6G03040)-RELATED"/>
    <property type="match status" value="1"/>
</dbReference>
<dbReference type="GO" id="GO:0022857">
    <property type="term" value="F:transmembrane transporter activity"/>
    <property type="evidence" value="ECO:0007669"/>
    <property type="project" value="TreeGrafter"/>
</dbReference>
<evidence type="ECO:0000256" key="5">
    <source>
        <dbReference type="SAM" id="MobiDB-lite"/>
    </source>
</evidence>
<dbReference type="PANTHER" id="PTHR23501">
    <property type="entry name" value="MAJOR FACILITATOR SUPERFAMILY"/>
    <property type="match status" value="1"/>
</dbReference>
<evidence type="ECO:0000256" key="4">
    <source>
        <dbReference type="ARBA" id="ARBA00023136"/>
    </source>
</evidence>
<evidence type="ECO:0000313" key="6">
    <source>
        <dbReference type="EMBL" id="KAJ2895334.1"/>
    </source>
</evidence>
<accession>A0AAD5WNM6</accession>
<feature type="compositionally biased region" description="Low complexity" evidence="5">
    <location>
        <begin position="176"/>
        <end position="188"/>
    </location>
</feature>
<keyword evidence="3" id="KW-1133">Transmembrane helix</keyword>
<proteinExistence type="predicted"/>
<sequence length="202" mass="21407">MPSRYLIMIRAAIQFVGVGLAIDISLTGDDISARQYDFEAVMGVGFGLAQSKFLTMAQLIVSKENAGVVMRALSQIRVLGGTIALAICSAILHNHPKKSICGVIAVEELEDIFETLGPINWLGSERAAEANYAFAVGYRKQLQLLSFSGASFLASLFPISRRPVTVSGAVGKNKPNSSSSSSSDSNESILRGAPLKAPQATT</sequence>
<feature type="region of interest" description="Disordered" evidence="5">
    <location>
        <begin position="168"/>
        <end position="202"/>
    </location>
</feature>
<dbReference type="EMBL" id="JAKWBI020000411">
    <property type="protein sequence ID" value="KAJ2895334.1"/>
    <property type="molecule type" value="Genomic_DNA"/>
</dbReference>
<dbReference type="Proteomes" id="UP001201980">
    <property type="component" value="Unassembled WGS sequence"/>
</dbReference>
<dbReference type="GO" id="GO:0005886">
    <property type="term" value="C:plasma membrane"/>
    <property type="evidence" value="ECO:0007669"/>
    <property type="project" value="TreeGrafter"/>
</dbReference>
<evidence type="ECO:0000256" key="3">
    <source>
        <dbReference type="ARBA" id="ARBA00022989"/>
    </source>
</evidence>
<protein>
    <submittedName>
        <fullName evidence="6">Uncharacterized protein</fullName>
    </submittedName>
</protein>
<gene>
    <name evidence="6" type="ORF">MKZ38_006684</name>
</gene>
<name>A0AAD5WNM6_9PEZI</name>
<comment type="subcellular location">
    <subcellularLocation>
        <location evidence="1">Membrane</location>
        <topology evidence="1">Multi-pass membrane protein</topology>
    </subcellularLocation>
</comment>
<organism evidence="6 7">
    <name type="scientific">Zalerion maritima</name>
    <dbReference type="NCBI Taxonomy" id="339359"/>
    <lineage>
        <taxon>Eukaryota</taxon>
        <taxon>Fungi</taxon>
        <taxon>Dikarya</taxon>
        <taxon>Ascomycota</taxon>
        <taxon>Pezizomycotina</taxon>
        <taxon>Sordariomycetes</taxon>
        <taxon>Lulworthiomycetidae</taxon>
        <taxon>Lulworthiales</taxon>
        <taxon>Lulworthiaceae</taxon>
        <taxon>Zalerion</taxon>
    </lineage>
</organism>
<evidence type="ECO:0000256" key="2">
    <source>
        <dbReference type="ARBA" id="ARBA00022692"/>
    </source>
</evidence>